<evidence type="ECO:0000256" key="4">
    <source>
        <dbReference type="ARBA" id="ARBA00022679"/>
    </source>
</evidence>
<sequence>MQNLRPFSIVGYQDRGICQMSSNPTSLSDSNAASESEERIKRFLATASHDLQSPLRHIAMYAELLLDDLEETLDGEQLQSLRMIMEKAQTAQRLTKSLMSLAGGAPQVTPEEVDLQALTETIWGELTDETAVHDATLASEGLPLIRTDPALLSLALRHLLSNALTYRSESPPQVIMTAEREGADWFIRISDNGTGIDPAYRERIFEPFWKLPKAGAVPGAGLGLTTAREFLTALGGDVSLEHSDESGSRFTIRLPVA</sequence>
<dbReference type="SUPFAM" id="SSF47384">
    <property type="entry name" value="Homodimeric domain of signal transducing histidine kinase"/>
    <property type="match status" value="1"/>
</dbReference>
<dbReference type="Pfam" id="PF02518">
    <property type="entry name" value="HATPase_c"/>
    <property type="match status" value="1"/>
</dbReference>
<proteinExistence type="predicted"/>
<dbReference type="PRINTS" id="PR00344">
    <property type="entry name" value="BCTRLSENSOR"/>
</dbReference>
<dbReference type="Pfam" id="PF00512">
    <property type="entry name" value="HisKA"/>
    <property type="match status" value="1"/>
</dbReference>
<dbReference type="InterPro" id="IPR005467">
    <property type="entry name" value="His_kinase_dom"/>
</dbReference>
<name>A0A7W6BH38_9HYPH</name>
<dbReference type="SMART" id="SM00387">
    <property type="entry name" value="HATPase_c"/>
    <property type="match status" value="1"/>
</dbReference>
<protein>
    <recommendedName>
        <fullName evidence="2">histidine kinase</fullName>
        <ecNumber evidence="2">2.7.13.3</ecNumber>
    </recommendedName>
</protein>
<dbReference type="InterPro" id="IPR036890">
    <property type="entry name" value="HATPase_C_sf"/>
</dbReference>
<dbReference type="GO" id="GO:0000155">
    <property type="term" value="F:phosphorelay sensor kinase activity"/>
    <property type="evidence" value="ECO:0007669"/>
    <property type="project" value="InterPro"/>
</dbReference>
<feature type="domain" description="Histidine kinase" evidence="6">
    <location>
        <begin position="46"/>
        <end position="257"/>
    </location>
</feature>
<evidence type="ECO:0000313" key="8">
    <source>
        <dbReference type="Proteomes" id="UP000545490"/>
    </source>
</evidence>
<dbReference type="EMBL" id="JACIDG010000023">
    <property type="protein sequence ID" value="MBB3919022.1"/>
    <property type="molecule type" value="Genomic_DNA"/>
</dbReference>
<dbReference type="CDD" id="cd00075">
    <property type="entry name" value="HATPase"/>
    <property type="match status" value="1"/>
</dbReference>
<dbReference type="InterPro" id="IPR004358">
    <property type="entry name" value="Sig_transdc_His_kin-like_C"/>
</dbReference>
<dbReference type="Gene3D" id="3.30.565.10">
    <property type="entry name" value="Histidine kinase-like ATPase, C-terminal domain"/>
    <property type="match status" value="1"/>
</dbReference>
<organism evidence="7 8">
    <name type="scientific">Rhizobium fabae</name>
    <dbReference type="NCBI Taxonomy" id="573179"/>
    <lineage>
        <taxon>Bacteria</taxon>
        <taxon>Pseudomonadati</taxon>
        <taxon>Pseudomonadota</taxon>
        <taxon>Alphaproteobacteria</taxon>
        <taxon>Hyphomicrobiales</taxon>
        <taxon>Rhizobiaceae</taxon>
        <taxon>Rhizobium/Agrobacterium group</taxon>
        <taxon>Rhizobium</taxon>
    </lineage>
</organism>
<reference evidence="7 8" key="1">
    <citation type="submission" date="2020-08" db="EMBL/GenBank/DDBJ databases">
        <title>Genomic Encyclopedia of Type Strains, Phase IV (KMG-IV): sequencing the most valuable type-strain genomes for metagenomic binning, comparative biology and taxonomic classification.</title>
        <authorList>
            <person name="Goeker M."/>
        </authorList>
    </citation>
    <scope>NUCLEOTIDE SEQUENCE [LARGE SCALE GENOMIC DNA]</scope>
    <source>
        <strain evidence="7 8">DSM 19331</strain>
    </source>
</reference>
<keyword evidence="3" id="KW-0597">Phosphoprotein</keyword>
<evidence type="ECO:0000256" key="3">
    <source>
        <dbReference type="ARBA" id="ARBA00022553"/>
    </source>
</evidence>
<dbReference type="InterPro" id="IPR003594">
    <property type="entry name" value="HATPase_dom"/>
</dbReference>
<dbReference type="AlphaFoldDB" id="A0A7W6BH38"/>
<dbReference type="Gene3D" id="1.10.287.130">
    <property type="match status" value="1"/>
</dbReference>
<evidence type="ECO:0000259" key="6">
    <source>
        <dbReference type="PROSITE" id="PS50109"/>
    </source>
</evidence>
<gene>
    <name evidence="7" type="ORF">GGQ65_006363</name>
</gene>
<accession>A0A7W6BH38</accession>
<evidence type="ECO:0000313" key="7">
    <source>
        <dbReference type="EMBL" id="MBB3919022.1"/>
    </source>
</evidence>
<dbReference type="InterPro" id="IPR050351">
    <property type="entry name" value="BphY/WalK/GraS-like"/>
</dbReference>
<keyword evidence="5 7" id="KW-0418">Kinase</keyword>
<evidence type="ECO:0000256" key="1">
    <source>
        <dbReference type="ARBA" id="ARBA00000085"/>
    </source>
</evidence>
<comment type="caution">
    <text evidence="7">The sequence shown here is derived from an EMBL/GenBank/DDBJ whole genome shotgun (WGS) entry which is preliminary data.</text>
</comment>
<evidence type="ECO:0000256" key="5">
    <source>
        <dbReference type="ARBA" id="ARBA00022777"/>
    </source>
</evidence>
<evidence type="ECO:0000256" key="2">
    <source>
        <dbReference type="ARBA" id="ARBA00012438"/>
    </source>
</evidence>
<dbReference type="GO" id="GO:0007234">
    <property type="term" value="P:osmosensory signaling via phosphorelay pathway"/>
    <property type="evidence" value="ECO:0007669"/>
    <property type="project" value="TreeGrafter"/>
</dbReference>
<dbReference type="InterPro" id="IPR003661">
    <property type="entry name" value="HisK_dim/P_dom"/>
</dbReference>
<dbReference type="GO" id="GO:0000156">
    <property type="term" value="F:phosphorelay response regulator activity"/>
    <property type="evidence" value="ECO:0007669"/>
    <property type="project" value="TreeGrafter"/>
</dbReference>
<comment type="catalytic activity">
    <reaction evidence="1">
        <text>ATP + protein L-histidine = ADP + protein N-phospho-L-histidine.</text>
        <dbReference type="EC" id="2.7.13.3"/>
    </reaction>
</comment>
<dbReference type="EC" id="2.7.13.3" evidence="2"/>
<dbReference type="PANTHER" id="PTHR42878:SF15">
    <property type="entry name" value="BACTERIOPHYTOCHROME"/>
    <property type="match status" value="1"/>
</dbReference>
<dbReference type="PROSITE" id="PS50109">
    <property type="entry name" value="HIS_KIN"/>
    <property type="match status" value="1"/>
</dbReference>
<dbReference type="InterPro" id="IPR036097">
    <property type="entry name" value="HisK_dim/P_sf"/>
</dbReference>
<dbReference type="Proteomes" id="UP000545490">
    <property type="component" value="Unassembled WGS sequence"/>
</dbReference>
<dbReference type="PANTHER" id="PTHR42878">
    <property type="entry name" value="TWO-COMPONENT HISTIDINE KINASE"/>
    <property type="match status" value="1"/>
</dbReference>
<dbReference type="CDD" id="cd00082">
    <property type="entry name" value="HisKA"/>
    <property type="match status" value="1"/>
</dbReference>
<dbReference type="SMART" id="SM00388">
    <property type="entry name" value="HisKA"/>
    <property type="match status" value="1"/>
</dbReference>
<dbReference type="GO" id="GO:0030295">
    <property type="term" value="F:protein kinase activator activity"/>
    <property type="evidence" value="ECO:0007669"/>
    <property type="project" value="TreeGrafter"/>
</dbReference>
<keyword evidence="4" id="KW-0808">Transferase</keyword>
<dbReference type="SUPFAM" id="SSF55874">
    <property type="entry name" value="ATPase domain of HSP90 chaperone/DNA topoisomerase II/histidine kinase"/>
    <property type="match status" value="1"/>
</dbReference>